<feature type="transmembrane region" description="Helical" evidence="1">
    <location>
        <begin position="123"/>
        <end position="146"/>
    </location>
</feature>
<dbReference type="Proteomes" id="UP001595778">
    <property type="component" value="Unassembled WGS sequence"/>
</dbReference>
<sequence>MPNTRYQTDRQGSPRTTPPASATRLLLACGIAAGPLYLLVSYTQALLRPGFDAAHNDLSVLANGDLGWIQTTNLILTGALTLWGSALIGIYGAGLVGAGIFSADPMNGFPQGTPPGHPASGSLHGFLHFITAGVGFAALIAGCCVLSRRFYSSGNRRLGAFSLATGVLFLAAFAGIASGSTSAVIVLGFTAAVVLAWTWLAITATHLRRIHHLPPPVPHQLSTPPH</sequence>
<evidence type="ECO:0000313" key="3">
    <source>
        <dbReference type="Proteomes" id="UP001595778"/>
    </source>
</evidence>
<comment type="caution">
    <text evidence="2">The sequence shown here is derived from an EMBL/GenBank/DDBJ whole genome shotgun (WGS) entry which is preliminary data.</text>
</comment>
<protein>
    <submittedName>
        <fullName evidence="2">DUF998 domain-containing protein</fullName>
    </submittedName>
</protein>
<evidence type="ECO:0000256" key="1">
    <source>
        <dbReference type="SAM" id="Phobius"/>
    </source>
</evidence>
<reference evidence="3" key="1">
    <citation type="journal article" date="2019" name="Int. J. Syst. Evol. Microbiol.">
        <title>The Global Catalogue of Microorganisms (GCM) 10K type strain sequencing project: providing services to taxonomists for standard genome sequencing and annotation.</title>
        <authorList>
            <consortium name="The Broad Institute Genomics Platform"/>
            <consortium name="The Broad Institute Genome Sequencing Center for Infectious Disease"/>
            <person name="Wu L."/>
            <person name="Ma J."/>
        </authorList>
    </citation>
    <scope>NUCLEOTIDE SEQUENCE [LARGE SCALE GENOMIC DNA]</scope>
    <source>
        <strain evidence="3">PJ61</strain>
    </source>
</reference>
<dbReference type="EMBL" id="JBHSDQ010000003">
    <property type="protein sequence ID" value="MFC4396505.1"/>
    <property type="molecule type" value="Genomic_DNA"/>
</dbReference>
<keyword evidence="1" id="KW-0472">Membrane</keyword>
<accession>A0ABV8WLI5</accession>
<proteinExistence type="predicted"/>
<dbReference type="Pfam" id="PF06197">
    <property type="entry name" value="DUF998"/>
    <property type="match status" value="1"/>
</dbReference>
<feature type="transmembrane region" description="Helical" evidence="1">
    <location>
        <begin position="183"/>
        <end position="202"/>
    </location>
</feature>
<organism evidence="2 3">
    <name type="scientific">Arthrobacter sedimenti</name>
    <dbReference type="NCBI Taxonomy" id="2694931"/>
    <lineage>
        <taxon>Bacteria</taxon>
        <taxon>Bacillati</taxon>
        <taxon>Actinomycetota</taxon>
        <taxon>Actinomycetes</taxon>
        <taxon>Micrococcales</taxon>
        <taxon>Micrococcaceae</taxon>
        <taxon>Arthrobacter</taxon>
    </lineage>
</organism>
<keyword evidence="1" id="KW-0812">Transmembrane</keyword>
<feature type="transmembrane region" description="Helical" evidence="1">
    <location>
        <begin position="80"/>
        <end position="103"/>
    </location>
</feature>
<dbReference type="InterPro" id="IPR009339">
    <property type="entry name" value="DUF998"/>
</dbReference>
<gene>
    <name evidence="2" type="ORF">ACFO0G_10430</name>
</gene>
<feature type="transmembrane region" description="Helical" evidence="1">
    <location>
        <begin position="158"/>
        <end position="177"/>
    </location>
</feature>
<dbReference type="RefSeq" id="WP_376977430.1">
    <property type="nucleotide sequence ID" value="NZ_JBHSDQ010000003.1"/>
</dbReference>
<keyword evidence="3" id="KW-1185">Reference proteome</keyword>
<evidence type="ECO:0000313" key="2">
    <source>
        <dbReference type="EMBL" id="MFC4396505.1"/>
    </source>
</evidence>
<keyword evidence="1" id="KW-1133">Transmembrane helix</keyword>
<feature type="transmembrane region" description="Helical" evidence="1">
    <location>
        <begin position="20"/>
        <end position="40"/>
    </location>
</feature>
<name>A0ABV8WLI5_9MICC</name>